<reference evidence="1 2" key="1">
    <citation type="submission" date="2018-03" db="EMBL/GenBank/DDBJ databases">
        <title>Whole genome sequencing of Histamine producing bacteria.</title>
        <authorList>
            <person name="Butler K."/>
        </authorList>
    </citation>
    <scope>NUCLEOTIDE SEQUENCE [LARGE SCALE GENOMIC DNA]</scope>
    <source>
        <strain evidence="1 2">ATCC 19614</strain>
    </source>
</reference>
<name>A0A2T3L4I5_9GAMM</name>
<dbReference type="Proteomes" id="UP000241803">
    <property type="component" value="Unassembled WGS sequence"/>
</dbReference>
<evidence type="ECO:0000313" key="1">
    <source>
        <dbReference type="EMBL" id="PSV44422.1"/>
    </source>
</evidence>
<protein>
    <submittedName>
        <fullName evidence="1">Uncharacterized protein</fullName>
    </submittedName>
</protein>
<keyword evidence="2" id="KW-1185">Reference proteome</keyword>
<gene>
    <name evidence="1" type="ORF">C9J47_19970</name>
</gene>
<sequence length="64" mass="7173">MLFTISNPIINLMKQLGRIDVSRFGLLRAIFSDNKAEIAVTSSSNHKISNEVRWKNSLSPKGEV</sequence>
<accession>A0A2T3L4I5</accession>
<dbReference type="EMBL" id="PYOC01000009">
    <property type="protein sequence ID" value="PSV44422.1"/>
    <property type="molecule type" value="Genomic_DNA"/>
</dbReference>
<comment type="caution">
    <text evidence="1">The sequence shown here is derived from an EMBL/GenBank/DDBJ whole genome shotgun (WGS) entry which is preliminary data.</text>
</comment>
<evidence type="ECO:0000313" key="2">
    <source>
        <dbReference type="Proteomes" id="UP000241803"/>
    </source>
</evidence>
<proteinExistence type="predicted"/>
<dbReference type="AlphaFoldDB" id="A0A2T3L4I5"/>
<organism evidence="1 2">
    <name type="scientific">Photobacterium indicum</name>
    <dbReference type="NCBI Taxonomy" id="81447"/>
    <lineage>
        <taxon>Bacteria</taxon>
        <taxon>Pseudomonadati</taxon>
        <taxon>Pseudomonadota</taxon>
        <taxon>Gammaproteobacteria</taxon>
        <taxon>Vibrionales</taxon>
        <taxon>Vibrionaceae</taxon>
        <taxon>Photobacterium</taxon>
    </lineage>
</organism>